<accession>A0ACB6RC36</accession>
<reference evidence="1" key="1">
    <citation type="journal article" date="2020" name="Stud. Mycol.">
        <title>101 Dothideomycetes genomes: a test case for predicting lifestyles and emergence of pathogens.</title>
        <authorList>
            <person name="Haridas S."/>
            <person name="Albert R."/>
            <person name="Binder M."/>
            <person name="Bloem J."/>
            <person name="Labutti K."/>
            <person name="Salamov A."/>
            <person name="Andreopoulos B."/>
            <person name="Baker S."/>
            <person name="Barry K."/>
            <person name="Bills G."/>
            <person name="Bluhm B."/>
            <person name="Cannon C."/>
            <person name="Castanera R."/>
            <person name="Culley D."/>
            <person name="Daum C."/>
            <person name="Ezra D."/>
            <person name="Gonzalez J."/>
            <person name="Henrissat B."/>
            <person name="Kuo A."/>
            <person name="Liang C."/>
            <person name="Lipzen A."/>
            <person name="Lutzoni F."/>
            <person name="Magnuson J."/>
            <person name="Mondo S."/>
            <person name="Nolan M."/>
            <person name="Ohm R."/>
            <person name="Pangilinan J."/>
            <person name="Park H.-J."/>
            <person name="Ramirez L."/>
            <person name="Alfaro M."/>
            <person name="Sun H."/>
            <person name="Tritt A."/>
            <person name="Yoshinaga Y."/>
            <person name="Zwiers L.-H."/>
            <person name="Turgeon B."/>
            <person name="Goodwin S."/>
            <person name="Spatafora J."/>
            <person name="Crous P."/>
            <person name="Grigoriev I."/>
        </authorList>
    </citation>
    <scope>NUCLEOTIDE SEQUENCE</scope>
    <source>
        <strain evidence="1">ATCC 200398</strain>
    </source>
</reference>
<gene>
    <name evidence="1" type="ORF">BDR25DRAFT_348802</name>
</gene>
<keyword evidence="2" id="KW-1185">Reference proteome</keyword>
<dbReference type="Proteomes" id="UP000799755">
    <property type="component" value="Unassembled WGS sequence"/>
</dbReference>
<protein>
    <submittedName>
        <fullName evidence="1">Uncharacterized protein</fullName>
    </submittedName>
</protein>
<evidence type="ECO:0000313" key="2">
    <source>
        <dbReference type="Proteomes" id="UP000799755"/>
    </source>
</evidence>
<evidence type="ECO:0000313" key="1">
    <source>
        <dbReference type="EMBL" id="KAF2476868.1"/>
    </source>
</evidence>
<comment type="caution">
    <text evidence="1">The sequence shown here is derived from an EMBL/GenBank/DDBJ whole genome shotgun (WGS) entry which is preliminary data.</text>
</comment>
<sequence>MQRRASYQYTAATPTPFRNPGGEQLQIKISDYAECHKTQNRIAQRNYHKSCDRSYRNKPKKRFENLKGLATSECASSVQKPVELQQPFHSQVRLPPLSYSTYPAPDSVSYTAADVSTTMTPEMSRYPPSFPPLLTAYPKIANSPMDSINSGCCGDDEISPFGVHYAKIAGMTELVSAGYLFECPSTVKFLLVLTSILHQLASFYMNELANQLGSEEHDLLDSWGVKPFKQASPSSPSNAMSPWSAATSHASNYNEKKNIVNVGSSRRKERAGQCEISRLCSSAENERWSLLGVIARHYIQLDIRLNQTSLRQRTYQLFIMKLFYTLSLSTAMLMAAVSSLPTTEDSITEFPLETLPFIPDLPEGSPPVVFNADGSVLTRRQVSRSIGVDVYYDPNGGGRHEKLWVFDNGCFDLGNGWDDQITSLNVPGDVGCNFYR</sequence>
<dbReference type="EMBL" id="MU003493">
    <property type="protein sequence ID" value="KAF2476868.1"/>
    <property type="molecule type" value="Genomic_DNA"/>
</dbReference>
<proteinExistence type="predicted"/>
<organism evidence="1 2">
    <name type="scientific">Lindgomyces ingoldianus</name>
    <dbReference type="NCBI Taxonomy" id="673940"/>
    <lineage>
        <taxon>Eukaryota</taxon>
        <taxon>Fungi</taxon>
        <taxon>Dikarya</taxon>
        <taxon>Ascomycota</taxon>
        <taxon>Pezizomycotina</taxon>
        <taxon>Dothideomycetes</taxon>
        <taxon>Pleosporomycetidae</taxon>
        <taxon>Pleosporales</taxon>
        <taxon>Lindgomycetaceae</taxon>
        <taxon>Lindgomyces</taxon>
    </lineage>
</organism>
<name>A0ACB6RC36_9PLEO</name>